<name>A0A7C4JLP5_9CREN</name>
<protein>
    <submittedName>
        <fullName evidence="2">Uncharacterized protein</fullName>
    </submittedName>
</protein>
<dbReference type="EMBL" id="DTCK01000043">
    <property type="protein sequence ID" value="HGQ36662.1"/>
    <property type="molecule type" value="Genomic_DNA"/>
</dbReference>
<evidence type="ECO:0000313" key="2">
    <source>
        <dbReference type="EMBL" id="HGQ64853.1"/>
    </source>
</evidence>
<sequence length="215" mass="24590">MPEFIVVVEHLEPCINRWVLKEYEYVLGIYGSRLMITNVKDENHLRILSKYTPMVVKESVTELLRDLNDVVVLDLRAPKTLEPSELKTVKYIIIGGIMGSHPPKSRTWLYITSKLPKAKPRNIGPYQYTIAGTAYVLRQIEEGRAVSEIKSIYGLSLKKLMSGIELEVSLPYAFPVDDEGKVVLPSDYLKVVVEHIPVYEHRILSSRENRICYDG</sequence>
<evidence type="ECO:0000313" key="1">
    <source>
        <dbReference type="EMBL" id="HGQ36662.1"/>
    </source>
</evidence>
<gene>
    <name evidence="2" type="ORF">ENU08_06380</name>
    <name evidence="1" type="ORF">ENU41_08340</name>
</gene>
<dbReference type="EMBL" id="DTBD01000056">
    <property type="protein sequence ID" value="HGQ64853.1"/>
    <property type="molecule type" value="Genomic_DNA"/>
</dbReference>
<reference evidence="2" key="1">
    <citation type="journal article" date="2020" name="mSystems">
        <title>Genome- and Community-Level Interaction Insights into Carbon Utilization and Element Cycling Functions of Hydrothermarchaeota in Hydrothermal Sediment.</title>
        <authorList>
            <person name="Zhou Z."/>
            <person name="Liu Y."/>
            <person name="Xu W."/>
            <person name="Pan J."/>
            <person name="Luo Z.H."/>
            <person name="Li M."/>
        </authorList>
    </citation>
    <scope>NUCLEOTIDE SEQUENCE [LARGE SCALE GENOMIC DNA]</scope>
    <source>
        <strain evidence="2">SpSt-637</strain>
        <strain evidence="1">SpSt-667</strain>
    </source>
</reference>
<dbReference type="PANTHER" id="PTHR35517:SF1">
    <property type="entry name" value="PROTEIN ARGININE N-METHYLTRANSFERASE SFM1"/>
    <property type="match status" value="1"/>
</dbReference>
<dbReference type="Pfam" id="PF04252">
    <property type="entry name" value="SFM1-like"/>
    <property type="match status" value="1"/>
</dbReference>
<accession>A0A7C4JLP5</accession>
<comment type="caution">
    <text evidence="2">The sequence shown here is derived from an EMBL/GenBank/DDBJ whole genome shotgun (WGS) entry which is preliminary data.</text>
</comment>
<dbReference type="GO" id="GO:0035241">
    <property type="term" value="F:protein-arginine omega-N monomethyltransferase activity"/>
    <property type="evidence" value="ECO:0007669"/>
    <property type="project" value="TreeGrafter"/>
</dbReference>
<dbReference type="InterPro" id="IPR007364">
    <property type="entry name" value="SFM1-like"/>
</dbReference>
<dbReference type="PANTHER" id="PTHR35517">
    <property type="entry name" value="PROTEIN ARGININE N-METHYLTRANSFERASE SFM1"/>
    <property type="match status" value="1"/>
</dbReference>
<proteinExistence type="predicted"/>
<organism evidence="2">
    <name type="scientific">Ignisphaera aggregans</name>
    <dbReference type="NCBI Taxonomy" id="334771"/>
    <lineage>
        <taxon>Archaea</taxon>
        <taxon>Thermoproteota</taxon>
        <taxon>Thermoprotei</taxon>
        <taxon>Desulfurococcales</taxon>
        <taxon>Desulfurococcaceae</taxon>
        <taxon>Ignisphaera</taxon>
    </lineage>
</organism>
<dbReference type="AlphaFoldDB" id="A0A7C4JLP5"/>